<dbReference type="STRING" id="401625.A0A0P1BIA9"/>
<dbReference type="PANTHER" id="PTHR24215:SF10">
    <property type="entry name" value="RHO-GTPASE-ACTIVATING PROTEIN LRG1"/>
    <property type="match status" value="1"/>
</dbReference>
<dbReference type="InterPro" id="IPR001781">
    <property type="entry name" value="Znf_LIM"/>
</dbReference>
<feature type="region of interest" description="Disordered" evidence="7">
    <location>
        <begin position="369"/>
        <end position="422"/>
    </location>
</feature>
<dbReference type="GO" id="GO:0030036">
    <property type="term" value="P:actin cytoskeleton organization"/>
    <property type="evidence" value="ECO:0007669"/>
    <property type="project" value="TreeGrafter"/>
</dbReference>
<dbReference type="OrthoDB" id="20689at2759"/>
<dbReference type="GO" id="GO:0005737">
    <property type="term" value="C:cytoplasm"/>
    <property type="evidence" value="ECO:0007669"/>
    <property type="project" value="TreeGrafter"/>
</dbReference>
<evidence type="ECO:0000256" key="1">
    <source>
        <dbReference type="ARBA" id="ARBA00004123"/>
    </source>
</evidence>
<keyword evidence="3" id="KW-0677">Repeat</keyword>
<name>A0A0P1BIA9_9BASI</name>
<sequence>MTGQFVRALGVVYHLDCFRCRDCNKVVAAKFFPATDEMGHNSGDGLERKPSPTQASGKLFPLCEVDYFRRLDLICAKCSGALRGSYITALGKKFHVEHFTCSVCPTVFGPQDSYYEHDGQVFCHFHYSSRFAIRCTGCRTAILKQFVEINRNNRDEHWHPECYMIHKFWNIKLCPTGSTPKDSAQIAAEPTTLPGVPEPSNTGVAPASSLSSSADPTPEALETEAHETPASLKHKQRLMEEQPSNTGVAPASSLSSSADPTPEALETEAHETPASLKHKQRLMEEQVYRIWTVLSAFEESSAACISDMLRNRMGITQELLSLVTGLAHYLKILIRIALTGALKLDREYDNKKAISWFLDQLAFLAREGHSNGDAGSESAKSPRSASGHGSSADHGDTAVDGRPYGYRSLPRSTSASNSEGGESATDLCVACSQTVEEDCQNRNKPQTHQNRCLWVTSRSNL</sequence>
<dbReference type="FunFam" id="2.10.110.10:FF:000058">
    <property type="entry name" value="Rho GTPase activator Lrg11"/>
    <property type="match status" value="1"/>
</dbReference>
<protein>
    <submittedName>
        <fullName evidence="9">Adaptor protein Enigma and related PDZ-LIM proteins</fullName>
    </submittedName>
</protein>
<evidence type="ECO:0000256" key="4">
    <source>
        <dbReference type="ARBA" id="ARBA00022833"/>
    </source>
</evidence>
<organism evidence="9 10">
    <name type="scientific">Ceraceosorus bombacis</name>
    <dbReference type="NCBI Taxonomy" id="401625"/>
    <lineage>
        <taxon>Eukaryota</taxon>
        <taxon>Fungi</taxon>
        <taxon>Dikarya</taxon>
        <taxon>Basidiomycota</taxon>
        <taxon>Ustilaginomycotina</taxon>
        <taxon>Exobasidiomycetes</taxon>
        <taxon>Ceraceosorales</taxon>
        <taxon>Ceraceosoraceae</taxon>
        <taxon>Ceraceosorus</taxon>
    </lineage>
</organism>
<evidence type="ECO:0000256" key="7">
    <source>
        <dbReference type="SAM" id="MobiDB-lite"/>
    </source>
</evidence>
<evidence type="ECO:0000256" key="2">
    <source>
        <dbReference type="ARBA" id="ARBA00022723"/>
    </source>
</evidence>
<dbReference type="PANTHER" id="PTHR24215">
    <property type="entry name" value="RHO-GTPASE-ACTIVATING PROTEIN LRG1"/>
    <property type="match status" value="1"/>
</dbReference>
<feature type="domain" description="LIM zinc-binding" evidence="8">
    <location>
        <begin position="73"/>
        <end position="133"/>
    </location>
</feature>
<dbReference type="PROSITE" id="PS50023">
    <property type="entry name" value="LIM_DOMAIN_2"/>
    <property type="match status" value="1"/>
</dbReference>
<keyword evidence="6" id="KW-0440">LIM domain</keyword>
<keyword evidence="2 6" id="KW-0479">Metal-binding</keyword>
<evidence type="ECO:0000313" key="9">
    <source>
        <dbReference type="EMBL" id="CEH15937.1"/>
    </source>
</evidence>
<keyword evidence="4 6" id="KW-0862">Zinc</keyword>
<keyword evidence="5" id="KW-0539">Nucleus</keyword>
<feature type="compositionally biased region" description="Polar residues" evidence="7">
    <location>
        <begin position="410"/>
        <end position="420"/>
    </location>
</feature>
<dbReference type="Proteomes" id="UP000054845">
    <property type="component" value="Unassembled WGS sequence"/>
</dbReference>
<dbReference type="SUPFAM" id="SSF57716">
    <property type="entry name" value="Glucocorticoid receptor-like (DNA-binding domain)"/>
    <property type="match status" value="2"/>
</dbReference>
<dbReference type="SMART" id="SM00132">
    <property type="entry name" value="LIM"/>
    <property type="match status" value="2"/>
</dbReference>
<reference evidence="9 10" key="1">
    <citation type="submission" date="2014-09" db="EMBL/GenBank/DDBJ databases">
        <authorList>
            <person name="Magalhaes I.L.F."/>
            <person name="Oliveira U."/>
            <person name="Santos F.R."/>
            <person name="Vidigal T.H.D.A."/>
            <person name="Brescovit A.D."/>
            <person name="Santos A.J."/>
        </authorList>
    </citation>
    <scope>NUCLEOTIDE SEQUENCE [LARGE SCALE GENOMIC DNA]</scope>
</reference>
<dbReference type="GO" id="GO:0005634">
    <property type="term" value="C:nucleus"/>
    <property type="evidence" value="ECO:0007669"/>
    <property type="project" value="UniProtKB-SubCell"/>
</dbReference>
<evidence type="ECO:0000259" key="8">
    <source>
        <dbReference type="PROSITE" id="PS50023"/>
    </source>
</evidence>
<dbReference type="AlphaFoldDB" id="A0A0P1BIA9"/>
<evidence type="ECO:0000256" key="3">
    <source>
        <dbReference type="ARBA" id="ARBA00022737"/>
    </source>
</evidence>
<proteinExistence type="predicted"/>
<dbReference type="GO" id="GO:0046872">
    <property type="term" value="F:metal ion binding"/>
    <property type="evidence" value="ECO:0007669"/>
    <property type="project" value="UniProtKB-KW"/>
</dbReference>
<evidence type="ECO:0000256" key="5">
    <source>
        <dbReference type="ARBA" id="ARBA00023242"/>
    </source>
</evidence>
<dbReference type="CDD" id="cd09392">
    <property type="entry name" value="LIM2_Lrg1p_like"/>
    <property type="match status" value="1"/>
</dbReference>
<feature type="compositionally biased region" description="Low complexity" evidence="7">
    <location>
        <begin position="249"/>
        <end position="258"/>
    </location>
</feature>
<comment type="subcellular location">
    <subcellularLocation>
        <location evidence="1">Nucleus</location>
    </subcellularLocation>
</comment>
<feature type="compositionally biased region" description="Low complexity" evidence="7">
    <location>
        <begin position="205"/>
        <end position="214"/>
    </location>
</feature>
<feature type="region of interest" description="Disordered" evidence="7">
    <location>
        <begin position="190"/>
        <end position="273"/>
    </location>
</feature>
<dbReference type="Gene3D" id="2.10.110.10">
    <property type="entry name" value="Cysteine Rich Protein"/>
    <property type="match status" value="3"/>
</dbReference>
<evidence type="ECO:0000313" key="10">
    <source>
        <dbReference type="Proteomes" id="UP000054845"/>
    </source>
</evidence>
<dbReference type="Pfam" id="PF00412">
    <property type="entry name" value="LIM"/>
    <property type="match status" value="2"/>
</dbReference>
<dbReference type="GO" id="GO:0030695">
    <property type="term" value="F:GTPase regulator activity"/>
    <property type="evidence" value="ECO:0007669"/>
    <property type="project" value="UniProtKB-ARBA"/>
</dbReference>
<evidence type="ECO:0000256" key="6">
    <source>
        <dbReference type="PROSITE-ProRule" id="PRU00125"/>
    </source>
</evidence>
<keyword evidence="10" id="KW-1185">Reference proteome</keyword>
<dbReference type="PROSITE" id="PS00478">
    <property type="entry name" value="LIM_DOMAIN_1"/>
    <property type="match status" value="1"/>
</dbReference>
<accession>A0A0P1BIA9</accession>
<dbReference type="EMBL" id="CCYA01000273">
    <property type="protein sequence ID" value="CEH15937.1"/>
    <property type="molecule type" value="Genomic_DNA"/>
</dbReference>